<comment type="similarity">
    <text evidence="1 5">Belongs to the 5-formyltetrahydrofolate cyclo-ligase family.</text>
</comment>
<organism evidence="6 7">
    <name type="scientific">Phreatobacter cathodiphilus</name>
    <dbReference type="NCBI Taxonomy" id="1868589"/>
    <lineage>
        <taxon>Bacteria</taxon>
        <taxon>Pseudomonadati</taxon>
        <taxon>Pseudomonadota</taxon>
        <taxon>Alphaproteobacteria</taxon>
        <taxon>Hyphomicrobiales</taxon>
        <taxon>Phreatobacteraceae</taxon>
        <taxon>Phreatobacter</taxon>
    </lineage>
</organism>
<dbReference type="Gene3D" id="3.40.50.10420">
    <property type="entry name" value="NagB/RpiA/CoA transferase-like"/>
    <property type="match status" value="1"/>
</dbReference>
<accession>A0A2S0N6T2</accession>
<feature type="binding site" evidence="4">
    <location>
        <begin position="132"/>
        <end position="140"/>
    </location>
    <ligand>
        <name>ATP</name>
        <dbReference type="ChEBI" id="CHEBI:30616"/>
    </ligand>
</feature>
<dbReference type="Proteomes" id="UP000237889">
    <property type="component" value="Chromosome"/>
</dbReference>
<evidence type="ECO:0000313" key="6">
    <source>
        <dbReference type="EMBL" id="AVO43845.1"/>
    </source>
</evidence>
<keyword evidence="5" id="KW-0460">Magnesium</keyword>
<dbReference type="GO" id="GO:0046872">
    <property type="term" value="F:metal ion binding"/>
    <property type="evidence" value="ECO:0007669"/>
    <property type="project" value="UniProtKB-KW"/>
</dbReference>
<keyword evidence="5" id="KW-0479">Metal-binding</keyword>
<dbReference type="EMBL" id="CP027668">
    <property type="protein sequence ID" value="AVO43845.1"/>
    <property type="molecule type" value="Genomic_DNA"/>
</dbReference>
<proteinExistence type="inferred from homology"/>
<dbReference type="PIRSF" id="PIRSF006806">
    <property type="entry name" value="FTHF_cligase"/>
    <property type="match status" value="1"/>
</dbReference>
<dbReference type="SUPFAM" id="SSF100950">
    <property type="entry name" value="NagB/RpiA/CoA transferase-like"/>
    <property type="match status" value="1"/>
</dbReference>
<dbReference type="KEGG" id="phr:C6569_01475"/>
<evidence type="ECO:0000256" key="3">
    <source>
        <dbReference type="ARBA" id="ARBA00022840"/>
    </source>
</evidence>
<name>A0A2S0N6T2_9HYPH</name>
<feature type="binding site" evidence="4">
    <location>
        <position position="52"/>
    </location>
    <ligand>
        <name>substrate</name>
    </ligand>
</feature>
<gene>
    <name evidence="6" type="ORF">C6569_01475</name>
</gene>
<dbReference type="PANTHER" id="PTHR23407:SF1">
    <property type="entry name" value="5-FORMYLTETRAHYDROFOLATE CYCLO-LIGASE"/>
    <property type="match status" value="1"/>
</dbReference>
<sequence length="189" mass="20614">MHQPTKADLRAAALARRDALDPAFRIEAALTLAETFPLDVIPVAGKVVSGFLPIQSEIDVRPLMDRLRRAGARLALPAFPDRKGPMIFRELVRGADLVPMGFGTYGPGPEAAELDPDILLTPLAAFDAMGNRIGYGKGHYDQALARLDALSRRIAVGIAFSCQEVDAVPHEPHDRRLNFVLTDTGFRTF</sequence>
<comment type="cofactor">
    <cofactor evidence="5">
        <name>Mg(2+)</name>
        <dbReference type="ChEBI" id="CHEBI:18420"/>
    </cofactor>
</comment>
<dbReference type="GO" id="GO:0035999">
    <property type="term" value="P:tetrahydrofolate interconversion"/>
    <property type="evidence" value="ECO:0007669"/>
    <property type="project" value="TreeGrafter"/>
</dbReference>
<keyword evidence="2 4" id="KW-0547">Nucleotide-binding</keyword>
<dbReference type="PANTHER" id="PTHR23407">
    <property type="entry name" value="ATPASE INHIBITOR/5-FORMYLTETRAHYDROFOLATE CYCLO-LIGASE"/>
    <property type="match status" value="1"/>
</dbReference>
<protein>
    <recommendedName>
        <fullName evidence="5">5-formyltetrahydrofolate cyclo-ligase</fullName>
        <ecNumber evidence="5">6.3.3.2</ecNumber>
    </recommendedName>
</protein>
<dbReference type="GO" id="GO:0005524">
    <property type="term" value="F:ATP binding"/>
    <property type="evidence" value="ECO:0007669"/>
    <property type="project" value="UniProtKB-KW"/>
</dbReference>
<dbReference type="AlphaFoldDB" id="A0A2S0N6T2"/>
<evidence type="ECO:0000256" key="5">
    <source>
        <dbReference type="RuleBase" id="RU361279"/>
    </source>
</evidence>
<evidence type="ECO:0000256" key="4">
    <source>
        <dbReference type="PIRSR" id="PIRSR006806-1"/>
    </source>
</evidence>
<feature type="binding site" evidence="4">
    <location>
        <begin position="6"/>
        <end position="10"/>
    </location>
    <ligand>
        <name>ATP</name>
        <dbReference type="ChEBI" id="CHEBI:30616"/>
    </ligand>
</feature>
<dbReference type="InterPro" id="IPR024185">
    <property type="entry name" value="FTHF_cligase-like_sf"/>
</dbReference>
<evidence type="ECO:0000256" key="2">
    <source>
        <dbReference type="ARBA" id="ARBA00022741"/>
    </source>
</evidence>
<keyword evidence="6" id="KW-0436">Ligase</keyword>
<feature type="binding site" evidence="4">
    <location>
        <position position="57"/>
    </location>
    <ligand>
        <name>substrate</name>
    </ligand>
</feature>
<evidence type="ECO:0000256" key="1">
    <source>
        <dbReference type="ARBA" id="ARBA00010638"/>
    </source>
</evidence>
<dbReference type="GO" id="GO:0009396">
    <property type="term" value="P:folic acid-containing compound biosynthetic process"/>
    <property type="evidence" value="ECO:0007669"/>
    <property type="project" value="TreeGrafter"/>
</dbReference>
<dbReference type="InterPro" id="IPR002698">
    <property type="entry name" value="FTHF_cligase"/>
</dbReference>
<evidence type="ECO:0000313" key="7">
    <source>
        <dbReference type="Proteomes" id="UP000237889"/>
    </source>
</evidence>
<reference evidence="6 7" key="1">
    <citation type="submission" date="2018-03" db="EMBL/GenBank/DDBJ databases">
        <title>Genome sequencing of Phreatobacter sp.</title>
        <authorList>
            <person name="Kim S.-J."/>
            <person name="Heo J."/>
            <person name="Kwon S.-W."/>
        </authorList>
    </citation>
    <scope>NUCLEOTIDE SEQUENCE [LARGE SCALE GENOMIC DNA]</scope>
    <source>
        <strain evidence="6 7">S-12</strain>
    </source>
</reference>
<keyword evidence="3 4" id="KW-0067">ATP-binding</keyword>
<dbReference type="RefSeq" id="WP_106747175.1">
    <property type="nucleotide sequence ID" value="NZ_CP027668.1"/>
</dbReference>
<dbReference type="OrthoDB" id="9801938at2"/>
<comment type="catalytic activity">
    <reaction evidence="5">
        <text>(6S)-5-formyl-5,6,7,8-tetrahydrofolate + ATP = (6R)-5,10-methenyltetrahydrofolate + ADP + phosphate</text>
        <dbReference type="Rhea" id="RHEA:10488"/>
        <dbReference type="ChEBI" id="CHEBI:30616"/>
        <dbReference type="ChEBI" id="CHEBI:43474"/>
        <dbReference type="ChEBI" id="CHEBI:57455"/>
        <dbReference type="ChEBI" id="CHEBI:57457"/>
        <dbReference type="ChEBI" id="CHEBI:456216"/>
        <dbReference type="EC" id="6.3.3.2"/>
    </reaction>
</comment>
<dbReference type="InterPro" id="IPR037171">
    <property type="entry name" value="NagB/RpiA_transferase-like"/>
</dbReference>
<dbReference type="Pfam" id="PF01812">
    <property type="entry name" value="5-FTHF_cyc-lig"/>
    <property type="match status" value="1"/>
</dbReference>
<keyword evidence="7" id="KW-1185">Reference proteome</keyword>
<dbReference type="EC" id="6.3.3.2" evidence="5"/>
<dbReference type="NCBIfam" id="TIGR02727">
    <property type="entry name" value="MTHFS_bact"/>
    <property type="match status" value="1"/>
</dbReference>
<dbReference type="GO" id="GO:0030272">
    <property type="term" value="F:5-formyltetrahydrofolate cyclo-ligase activity"/>
    <property type="evidence" value="ECO:0007669"/>
    <property type="project" value="UniProtKB-EC"/>
</dbReference>